<keyword evidence="1" id="KW-1133">Transmembrane helix</keyword>
<keyword evidence="1" id="KW-0472">Membrane</keyword>
<feature type="transmembrane region" description="Helical" evidence="1">
    <location>
        <begin position="30"/>
        <end position="48"/>
    </location>
</feature>
<feature type="transmembrane region" description="Helical" evidence="1">
    <location>
        <begin position="113"/>
        <end position="133"/>
    </location>
</feature>
<feature type="transmembrane region" description="Helical" evidence="1">
    <location>
        <begin position="229"/>
        <end position="247"/>
    </location>
</feature>
<accession>A0A0P6X7Q2</accession>
<evidence type="ECO:0000256" key="1">
    <source>
        <dbReference type="SAM" id="Phobius"/>
    </source>
</evidence>
<dbReference type="Proteomes" id="UP000050514">
    <property type="component" value="Unassembled WGS sequence"/>
</dbReference>
<feature type="transmembrane region" description="Helical" evidence="1">
    <location>
        <begin position="83"/>
        <end position="101"/>
    </location>
</feature>
<gene>
    <name evidence="2" type="ORF">AC812_01990</name>
</gene>
<evidence type="ECO:0000313" key="3">
    <source>
        <dbReference type="Proteomes" id="UP000050514"/>
    </source>
</evidence>
<keyword evidence="3" id="KW-1185">Reference proteome</keyword>
<evidence type="ECO:0008006" key="4">
    <source>
        <dbReference type="Google" id="ProtNLM"/>
    </source>
</evidence>
<protein>
    <recommendedName>
        <fullName evidence="4">CPBP family intramembrane metalloprotease</fullName>
    </recommendedName>
</protein>
<feature type="transmembrane region" description="Helical" evidence="1">
    <location>
        <begin position="281"/>
        <end position="300"/>
    </location>
</feature>
<proteinExistence type="predicted"/>
<comment type="caution">
    <text evidence="2">The sequence shown here is derived from an EMBL/GenBank/DDBJ whole genome shotgun (WGS) entry which is preliminary data.</text>
</comment>
<feature type="transmembrane region" description="Helical" evidence="1">
    <location>
        <begin position="54"/>
        <end position="71"/>
    </location>
</feature>
<evidence type="ECO:0000313" key="2">
    <source>
        <dbReference type="EMBL" id="KPL78012.1"/>
    </source>
</evidence>
<feature type="transmembrane region" description="Helical" evidence="1">
    <location>
        <begin position="154"/>
        <end position="175"/>
    </location>
</feature>
<feature type="transmembrane region" description="Helical" evidence="1">
    <location>
        <begin position="253"/>
        <end position="276"/>
    </location>
</feature>
<reference evidence="2 3" key="1">
    <citation type="submission" date="2015-07" db="EMBL/GenBank/DDBJ databases">
        <title>Draft genome of Bellilinea caldifistulae DSM 17877.</title>
        <authorList>
            <person name="Hemp J."/>
            <person name="Ward L.M."/>
            <person name="Pace L.A."/>
            <person name="Fischer W.W."/>
        </authorList>
    </citation>
    <scope>NUCLEOTIDE SEQUENCE [LARGE SCALE GENOMIC DNA]</scope>
    <source>
        <strain evidence="2 3">GOMI-1</strain>
    </source>
</reference>
<feature type="transmembrane region" description="Helical" evidence="1">
    <location>
        <begin position="190"/>
        <end position="209"/>
    </location>
</feature>
<dbReference type="AlphaFoldDB" id="A0A0P6X7Q2"/>
<dbReference type="EMBL" id="LGHJ01000007">
    <property type="protein sequence ID" value="KPL78012.1"/>
    <property type="molecule type" value="Genomic_DNA"/>
</dbReference>
<dbReference type="STRING" id="360411.AC812_01990"/>
<keyword evidence="1" id="KW-0812">Transmembrane</keyword>
<sequence length="301" mass="34674">MEALLLKIRNDLRGHRQALTTQQNREWRNLLILIFTIPVGLLMIFPFIKDWQSHNLLLIYLFSPVLYLQSLNKFFIGLPQKNILVLAFFLVLTALSTFTWFTNPDLTPVIFPLSGWGALTAIIIAWIMLAWIFERNLPQARRYSLTPHHPFLHIASGAFMGAGLALHALLVARFLPNFNLPLPALNTEKFVWLFGLFSGLIIPAEELFFRGKLFSLLFDEKAISLKKTILWISFLNLIVYLPALVYLSRNPGMLSFGVITFIYKFILSAVTVFIVYRWRNLYVGFAANLAFSILMIQPFYL</sequence>
<organism evidence="2 3">
    <name type="scientific">Bellilinea caldifistulae</name>
    <dbReference type="NCBI Taxonomy" id="360411"/>
    <lineage>
        <taxon>Bacteria</taxon>
        <taxon>Bacillati</taxon>
        <taxon>Chloroflexota</taxon>
        <taxon>Anaerolineae</taxon>
        <taxon>Anaerolineales</taxon>
        <taxon>Anaerolineaceae</taxon>
        <taxon>Bellilinea</taxon>
    </lineage>
</organism>
<dbReference type="RefSeq" id="WP_061916570.1">
    <property type="nucleotide sequence ID" value="NZ_DF967971.1"/>
</dbReference>
<name>A0A0P6X7Q2_9CHLR</name>